<dbReference type="AlphaFoldDB" id="A0A7W7Q190"/>
<organism evidence="1 2">
    <name type="scientific">Actinophytocola algeriensis</name>
    <dbReference type="NCBI Taxonomy" id="1768010"/>
    <lineage>
        <taxon>Bacteria</taxon>
        <taxon>Bacillati</taxon>
        <taxon>Actinomycetota</taxon>
        <taxon>Actinomycetes</taxon>
        <taxon>Pseudonocardiales</taxon>
        <taxon>Pseudonocardiaceae</taxon>
    </lineage>
</organism>
<gene>
    <name evidence="1" type="ORF">FHR82_001356</name>
</gene>
<name>A0A7W7Q190_9PSEU</name>
<evidence type="ECO:0000313" key="1">
    <source>
        <dbReference type="EMBL" id="MBB4905139.1"/>
    </source>
</evidence>
<accession>A0A7W7Q190</accession>
<sequence length="74" mass="7576">MFAADGGLVPRAPGLPDGLHVCVTGGRYHGQHGEVVARAPDLRPGSAWVAMAGSGTHLVPAYRLAPCDDCLPAD</sequence>
<proteinExistence type="predicted"/>
<dbReference type="RefSeq" id="WP_184809426.1">
    <property type="nucleotide sequence ID" value="NZ_JACHJQ010000002.1"/>
</dbReference>
<comment type="caution">
    <text evidence="1">The sequence shown here is derived from an EMBL/GenBank/DDBJ whole genome shotgun (WGS) entry which is preliminary data.</text>
</comment>
<reference evidence="1 2" key="1">
    <citation type="submission" date="2020-08" db="EMBL/GenBank/DDBJ databases">
        <title>Genomic Encyclopedia of Type Strains, Phase III (KMG-III): the genomes of soil and plant-associated and newly described type strains.</title>
        <authorList>
            <person name="Whitman W."/>
        </authorList>
    </citation>
    <scope>NUCLEOTIDE SEQUENCE [LARGE SCALE GENOMIC DNA]</scope>
    <source>
        <strain evidence="1 2">CECT 8960</strain>
    </source>
</reference>
<dbReference type="EMBL" id="JACHJQ010000002">
    <property type="protein sequence ID" value="MBB4905139.1"/>
    <property type="molecule type" value="Genomic_DNA"/>
</dbReference>
<evidence type="ECO:0008006" key="3">
    <source>
        <dbReference type="Google" id="ProtNLM"/>
    </source>
</evidence>
<dbReference type="Proteomes" id="UP000520767">
    <property type="component" value="Unassembled WGS sequence"/>
</dbReference>
<keyword evidence="2" id="KW-1185">Reference proteome</keyword>
<evidence type="ECO:0000313" key="2">
    <source>
        <dbReference type="Proteomes" id="UP000520767"/>
    </source>
</evidence>
<protein>
    <recommendedName>
        <fullName evidence="3">DUF1918 domain-containing protein</fullName>
    </recommendedName>
</protein>